<proteinExistence type="predicted"/>
<dbReference type="Pfam" id="PF07494">
    <property type="entry name" value="Reg_prop"/>
    <property type="match status" value="2"/>
</dbReference>
<organism evidence="6 7">
    <name type="scientific">Roseateles albus</name>
    <dbReference type="NCBI Taxonomy" id="2987525"/>
    <lineage>
        <taxon>Bacteria</taxon>
        <taxon>Pseudomonadati</taxon>
        <taxon>Pseudomonadota</taxon>
        <taxon>Betaproteobacteria</taxon>
        <taxon>Burkholderiales</taxon>
        <taxon>Sphaerotilaceae</taxon>
        <taxon>Roseateles</taxon>
    </lineage>
</organism>
<dbReference type="Pfam" id="PF13492">
    <property type="entry name" value="GAF_3"/>
    <property type="match status" value="1"/>
</dbReference>
<feature type="coiled-coil region" evidence="4">
    <location>
        <begin position="855"/>
        <end position="882"/>
    </location>
</feature>
<dbReference type="InterPro" id="IPR011110">
    <property type="entry name" value="Reg_prop"/>
</dbReference>
<dbReference type="InterPro" id="IPR005467">
    <property type="entry name" value="His_kinase_dom"/>
</dbReference>
<dbReference type="SUPFAM" id="SSF47384">
    <property type="entry name" value="Homodimeric domain of signal transducing histidine kinase"/>
    <property type="match status" value="1"/>
</dbReference>
<dbReference type="SMART" id="SM00065">
    <property type="entry name" value="GAF"/>
    <property type="match status" value="1"/>
</dbReference>
<dbReference type="Proteomes" id="UP001221189">
    <property type="component" value="Unassembled WGS sequence"/>
</dbReference>
<dbReference type="CDD" id="cd00082">
    <property type="entry name" value="HisKA"/>
    <property type="match status" value="1"/>
</dbReference>
<comment type="catalytic activity">
    <reaction evidence="1">
        <text>ATP + protein L-histidine = ADP + protein N-phospho-L-histidine.</text>
        <dbReference type="EC" id="2.7.13.3"/>
    </reaction>
</comment>
<dbReference type="Gene3D" id="1.10.287.130">
    <property type="match status" value="1"/>
</dbReference>
<dbReference type="SUPFAM" id="SSF55781">
    <property type="entry name" value="GAF domain-like"/>
    <property type="match status" value="1"/>
</dbReference>
<dbReference type="PANTHER" id="PTHR43547">
    <property type="entry name" value="TWO-COMPONENT HISTIDINE KINASE"/>
    <property type="match status" value="1"/>
</dbReference>
<dbReference type="Pfam" id="PF02518">
    <property type="entry name" value="HATPase_c"/>
    <property type="match status" value="1"/>
</dbReference>
<dbReference type="Gene3D" id="3.30.565.10">
    <property type="entry name" value="Histidine kinase-like ATPase, C-terminal domain"/>
    <property type="match status" value="1"/>
</dbReference>
<accession>A0ABT5KG82</accession>
<dbReference type="PANTHER" id="PTHR43547:SF2">
    <property type="entry name" value="HYBRID SIGNAL TRANSDUCTION HISTIDINE KINASE C"/>
    <property type="match status" value="1"/>
</dbReference>
<dbReference type="InterPro" id="IPR011123">
    <property type="entry name" value="Y_Y_Y"/>
</dbReference>
<evidence type="ECO:0000256" key="2">
    <source>
        <dbReference type="ARBA" id="ARBA00012438"/>
    </source>
</evidence>
<evidence type="ECO:0000259" key="5">
    <source>
        <dbReference type="PROSITE" id="PS50109"/>
    </source>
</evidence>
<sequence>MKSASLSVAIIWVRNAAHSGSVACLLLILGLLLSPVFAAGARSFHFERLSEAQGLARDSVTAIEQDGLGFMWIGSQAGLSRFDGLRVINFRHEANEPRSLADNWIQALLTDPAGSLWVGTRRGLQRFNPGGDDFETIKLPTVGRVGQGATQVNALLSDGRGGLWIGTDDGLLHFEPKSGAFRTFYRHASGRAQGLAHDKVQALALDGEGNLWVGTAGGVQILPAGASTFSSFEPAGQLLKFSLDLVKSLVVDRQGQLWVVSEAGAQAWRLSAGRRAQQLVHAHARKSNEGFIALLVDRQGALWLGTGTDGLWQWQAEEMQFRQYAHRANDAFSVPQHISYMFHDRSGSLWLGTWVSGVYRADLASGGFNKFGAAGTDNKGLTDQRVFSIAAQGPGKLWLSTTDAVALLDTRSGKAQQFQFGHTEQDSMNFADTRPSAADKPALDWLRRYMDGRSSQLRLPSFGADNPLGDVIRHVASDARGQLWLGSRSGLHRLDPVGGRKKTFRHDANQSDSLSDDNIKMVLPERDGDIWVATDQGLDRFNAAAENFSHFRYDSARPGSISSDRVQYLFQDSQARIWVGTAQGLNQLIKAADGQVSFKQFPDLPSLGADPIGGILEDGKGRLWVSTTAGISRFDPASRELRNYTAKDGMIESFYFANSAFQSADGQMYFGGLNGLTAFHPEDITDNPTAPPLQITEIRVNNEALRPGKTVQGLRLDGAIANLRDLQLKAGHNAISLELAALHYADPLRNRYAYQLQGFDADWVMPEPGQRKASYTNLAPGNYVFRAKAANKDGVWNEEGVTLALRVLPAYWQTWWFRLGGLGLFVGGLWALFYARVRVLKSQRLQLERQVAGRTAELLQEKQTLEQTRDLLLEQKLEVERQKDIVERAHGNISTLSEMGRHITASLDRELIQRSLLLHVQQLMPVDCFAIGFVNQAQRLLEFPFIVTAGNLELKPAEVLSLNASERAELRCVNGRQALLLTSGSEAAALERLVGPLADAARSAVLVPLQVGERVLGVVLVQSRRPHAYEPWQCDMLLTLAAYGAIALENSASFLLLKQTQEDLVQQQKFAALGSLVAGVAHELNTPLGNSLMVASTLMDKSQDFGQKLACQQGLRKSDLQAFVSETQDAAALLMRGLTRSADLVRSFKEVAVDRSSEQRRVFDLKHIVQEVADTLANEVRSKGHKLSLDIPAALEMDAYPGPLGQVLTNLITNSILHGFEGRRGGRMHISAEPVGPAALRIRFSDDGVGIPAENLERIFDPFFTTKMGQGGSGLGLSISYNLVHSILGGEISISSEAGAGAVFTIDLPRKAPLPGEAAEAPESA</sequence>
<keyword evidence="7" id="KW-1185">Reference proteome</keyword>
<dbReference type="InterPro" id="IPR015943">
    <property type="entry name" value="WD40/YVTN_repeat-like_dom_sf"/>
</dbReference>
<keyword evidence="4" id="KW-0175">Coiled coil</keyword>
<evidence type="ECO:0000313" key="6">
    <source>
        <dbReference type="EMBL" id="MDC8772948.1"/>
    </source>
</evidence>
<gene>
    <name evidence="6" type="ORF">PRZ03_15285</name>
</gene>
<dbReference type="InterPro" id="IPR003661">
    <property type="entry name" value="HisK_dim/P_dom"/>
</dbReference>
<dbReference type="EMBL" id="JAQQXT010000009">
    <property type="protein sequence ID" value="MDC8772948.1"/>
    <property type="molecule type" value="Genomic_DNA"/>
</dbReference>
<dbReference type="Gene3D" id="3.30.450.40">
    <property type="match status" value="1"/>
</dbReference>
<dbReference type="EC" id="2.7.13.3" evidence="2"/>
<feature type="domain" description="Histidine kinase" evidence="5">
    <location>
        <begin position="1079"/>
        <end position="1312"/>
    </location>
</feature>
<keyword evidence="3" id="KW-0597">Phosphoprotein</keyword>
<dbReference type="InterPro" id="IPR036890">
    <property type="entry name" value="HATPase_C_sf"/>
</dbReference>
<reference evidence="6 7" key="1">
    <citation type="submission" date="2022-10" db="EMBL/GenBank/DDBJ databases">
        <title>Paucibacter sp. hw1 Genome sequencing.</title>
        <authorList>
            <person name="Park S."/>
        </authorList>
    </citation>
    <scope>NUCLEOTIDE SEQUENCE [LARGE SCALE GENOMIC DNA]</scope>
    <source>
        <strain evidence="7">hw1</strain>
    </source>
</reference>
<protein>
    <recommendedName>
        <fullName evidence="2">histidine kinase</fullName>
        <ecNumber evidence="2">2.7.13.3</ecNumber>
    </recommendedName>
</protein>
<dbReference type="InterPro" id="IPR003594">
    <property type="entry name" value="HATPase_dom"/>
</dbReference>
<evidence type="ECO:0000256" key="3">
    <source>
        <dbReference type="ARBA" id="ARBA00022553"/>
    </source>
</evidence>
<dbReference type="PROSITE" id="PS50109">
    <property type="entry name" value="HIS_KIN"/>
    <property type="match status" value="1"/>
</dbReference>
<comment type="caution">
    <text evidence="6">The sequence shown here is derived from an EMBL/GenBank/DDBJ whole genome shotgun (WGS) entry which is preliminary data.</text>
</comment>
<dbReference type="InterPro" id="IPR004358">
    <property type="entry name" value="Sig_transdc_His_kin-like_C"/>
</dbReference>
<evidence type="ECO:0000313" key="7">
    <source>
        <dbReference type="Proteomes" id="UP001221189"/>
    </source>
</evidence>
<dbReference type="InterPro" id="IPR003018">
    <property type="entry name" value="GAF"/>
</dbReference>
<evidence type="ECO:0000256" key="4">
    <source>
        <dbReference type="SAM" id="Coils"/>
    </source>
</evidence>
<dbReference type="Pfam" id="PF07495">
    <property type="entry name" value="Y_Y_Y"/>
    <property type="match status" value="1"/>
</dbReference>
<dbReference type="RefSeq" id="WP_273601116.1">
    <property type="nucleotide sequence ID" value="NZ_JAQQXT010000009.1"/>
</dbReference>
<dbReference type="InterPro" id="IPR036097">
    <property type="entry name" value="HisK_dim/P_sf"/>
</dbReference>
<dbReference type="Gene3D" id="2.60.40.10">
    <property type="entry name" value="Immunoglobulins"/>
    <property type="match status" value="1"/>
</dbReference>
<dbReference type="SUPFAM" id="SSF55874">
    <property type="entry name" value="ATPase domain of HSP90 chaperone/DNA topoisomerase II/histidine kinase"/>
    <property type="match status" value="1"/>
</dbReference>
<dbReference type="Gene3D" id="2.130.10.10">
    <property type="entry name" value="YVTN repeat-like/Quinoprotein amine dehydrogenase"/>
    <property type="match status" value="3"/>
</dbReference>
<evidence type="ECO:0000256" key="1">
    <source>
        <dbReference type="ARBA" id="ARBA00000085"/>
    </source>
</evidence>
<name>A0ABT5KG82_9BURK</name>
<dbReference type="InterPro" id="IPR013783">
    <property type="entry name" value="Ig-like_fold"/>
</dbReference>
<dbReference type="SUPFAM" id="SSF63829">
    <property type="entry name" value="Calcium-dependent phosphotriesterase"/>
    <property type="match status" value="2"/>
</dbReference>
<dbReference type="SMART" id="SM00387">
    <property type="entry name" value="HATPase_c"/>
    <property type="match status" value="1"/>
</dbReference>
<dbReference type="PRINTS" id="PR00344">
    <property type="entry name" value="BCTRLSENSOR"/>
</dbReference>
<dbReference type="InterPro" id="IPR029016">
    <property type="entry name" value="GAF-like_dom_sf"/>
</dbReference>